<dbReference type="RefSeq" id="WP_035505977.1">
    <property type="nucleotide sequence ID" value="NZ_CCDI010000001.1"/>
</dbReference>
<evidence type="ECO:0000313" key="2">
    <source>
        <dbReference type="Proteomes" id="UP000028868"/>
    </source>
</evidence>
<protein>
    <submittedName>
        <fullName evidence="1">Uncharacterized protein</fullName>
    </submittedName>
</protein>
<gene>
    <name evidence="1" type="ORF">BN983_00821</name>
</gene>
<keyword evidence="2" id="KW-1185">Reference proteome</keyword>
<sequence>MQTLDAPVYEVKQDSEWYKKTMARRKRQEKFFKEINEKYFKDNGFSYYHSEWFGVQGDSEDYEVYKNELRKNPDKNGVHIFKKNSKYFKAFKEMLDEVEGDFSPFASHDRLGLNNMSGSQWIGDRWFFGVKRESEVKSDEVEKIDFKDYLAVVAKSLDE</sequence>
<dbReference type="EMBL" id="CCDI010000001">
    <property type="protein sequence ID" value="CDQ22608.1"/>
    <property type="molecule type" value="Genomic_DNA"/>
</dbReference>
<reference evidence="2" key="1">
    <citation type="submission" date="2014-03" db="EMBL/GenBank/DDBJ databases">
        <authorList>
            <person name="Urmite Genomes U."/>
        </authorList>
    </citation>
    <scope>NUCLEOTIDE SEQUENCE [LARGE SCALE GENOMIC DNA]</scope>
    <source>
        <strain evidence="2">HD-03</strain>
    </source>
</reference>
<evidence type="ECO:0000313" key="1">
    <source>
        <dbReference type="EMBL" id="CDQ22608.1"/>
    </source>
</evidence>
<dbReference type="Proteomes" id="UP000028868">
    <property type="component" value="Unassembled WGS sequence"/>
</dbReference>
<comment type="caution">
    <text evidence="1">The sequence shown here is derived from an EMBL/GenBank/DDBJ whole genome shotgun (WGS) entry which is preliminary data.</text>
</comment>
<proteinExistence type="predicted"/>
<dbReference type="AlphaFoldDB" id="A0A059NWB0"/>
<name>A0A059NWB0_9BACI</name>
<organism evidence="1 2">
    <name type="scientific">Halobacillus karajensis</name>
    <dbReference type="NCBI Taxonomy" id="195088"/>
    <lineage>
        <taxon>Bacteria</taxon>
        <taxon>Bacillati</taxon>
        <taxon>Bacillota</taxon>
        <taxon>Bacilli</taxon>
        <taxon>Bacillales</taxon>
        <taxon>Bacillaceae</taxon>
        <taxon>Halobacillus</taxon>
    </lineage>
</organism>
<reference evidence="1 2" key="2">
    <citation type="submission" date="2014-05" db="EMBL/GenBank/DDBJ databases">
        <title>Draft genome sequence of Halobacillus karajensis HK-03.</title>
        <authorList>
            <person name="Khelaifia S."/>
            <person name="Croce O."/>
            <person name="Lagier J.C."/>
            <person name="Raoult D."/>
        </authorList>
    </citation>
    <scope>NUCLEOTIDE SEQUENCE [LARGE SCALE GENOMIC DNA]</scope>
    <source>
        <strain evidence="1 2">HD-03</strain>
    </source>
</reference>
<accession>A0A059NWB0</accession>